<dbReference type="Proteomes" id="UP000272025">
    <property type="component" value="Unassembled WGS sequence"/>
</dbReference>
<name>A0A3N2Q815_SODAK</name>
<organism evidence="2 3">
    <name type="scientific">Sodiomyces alkalinus (strain CBS 110278 / VKM F-3762 / F11)</name>
    <name type="common">Alkaliphilic filamentous fungus</name>
    <dbReference type="NCBI Taxonomy" id="1314773"/>
    <lineage>
        <taxon>Eukaryota</taxon>
        <taxon>Fungi</taxon>
        <taxon>Dikarya</taxon>
        <taxon>Ascomycota</taxon>
        <taxon>Pezizomycotina</taxon>
        <taxon>Sordariomycetes</taxon>
        <taxon>Hypocreomycetidae</taxon>
        <taxon>Glomerellales</taxon>
        <taxon>Plectosphaerellaceae</taxon>
        <taxon>Sodiomyces</taxon>
    </lineage>
</organism>
<evidence type="ECO:0000313" key="3">
    <source>
        <dbReference type="Proteomes" id="UP000272025"/>
    </source>
</evidence>
<proteinExistence type="predicted"/>
<dbReference type="GeneID" id="39575858"/>
<accession>A0A3N2Q815</accession>
<keyword evidence="1" id="KW-0812">Transmembrane</keyword>
<sequence>MKCCWLLTDCCTISLSWSSGRPLFFQPLAAQTVVAGGMQKNVLDIYIYIYMYMCVCVLCVTFRLGSRNDATMAGVTSLLGRTAG</sequence>
<gene>
    <name evidence="2" type="ORF">SODALDRAFT_24294</name>
</gene>
<dbReference type="EMBL" id="ML119051">
    <property type="protein sequence ID" value="ROT42808.1"/>
    <property type="molecule type" value="Genomic_DNA"/>
</dbReference>
<protein>
    <submittedName>
        <fullName evidence="2">Uncharacterized protein</fullName>
    </submittedName>
</protein>
<reference evidence="2 3" key="1">
    <citation type="journal article" date="2018" name="Mol. Ecol.">
        <title>The obligate alkalophilic soda-lake fungus Sodiomyces alkalinus has shifted to a protein diet.</title>
        <authorList>
            <person name="Grum-Grzhimaylo A.A."/>
            <person name="Falkoski D.L."/>
            <person name="van den Heuvel J."/>
            <person name="Valero-Jimenez C.A."/>
            <person name="Min B."/>
            <person name="Choi I.G."/>
            <person name="Lipzen A."/>
            <person name="Daum C.G."/>
            <person name="Aanen D.K."/>
            <person name="Tsang A."/>
            <person name="Henrissat B."/>
            <person name="Bilanenko E.N."/>
            <person name="de Vries R.P."/>
            <person name="van Kan J.A.L."/>
            <person name="Grigoriev I.V."/>
            <person name="Debets A.J.M."/>
        </authorList>
    </citation>
    <scope>NUCLEOTIDE SEQUENCE [LARGE SCALE GENOMIC DNA]</scope>
    <source>
        <strain evidence="2 3">F11</strain>
    </source>
</reference>
<keyword evidence="1" id="KW-0472">Membrane</keyword>
<keyword evidence="3" id="KW-1185">Reference proteome</keyword>
<keyword evidence="1" id="KW-1133">Transmembrane helix</keyword>
<dbReference type="AlphaFoldDB" id="A0A3N2Q815"/>
<feature type="transmembrane region" description="Helical" evidence="1">
    <location>
        <begin position="45"/>
        <end position="64"/>
    </location>
</feature>
<evidence type="ECO:0000256" key="1">
    <source>
        <dbReference type="SAM" id="Phobius"/>
    </source>
</evidence>
<evidence type="ECO:0000313" key="2">
    <source>
        <dbReference type="EMBL" id="ROT42808.1"/>
    </source>
</evidence>
<dbReference type="RefSeq" id="XP_028470614.1">
    <property type="nucleotide sequence ID" value="XM_028607380.1"/>
</dbReference>